<dbReference type="InterPro" id="IPR043519">
    <property type="entry name" value="NT_sf"/>
</dbReference>
<name>A0A1M2VTM9_TRAPU</name>
<dbReference type="OMA" id="LYPHTAN"/>
<organism evidence="1 2">
    <name type="scientific">Trametes pubescens</name>
    <name type="common">White-rot fungus</name>
    <dbReference type="NCBI Taxonomy" id="154538"/>
    <lineage>
        <taxon>Eukaryota</taxon>
        <taxon>Fungi</taxon>
        <taxon>Dikarya</taxon>
        <taxon>Basidiomycota</taxon>
        <taxon>Agaricomycotina</taxon>
        <taxon>Agaricomycetes</taxon>
        <taxon>Polyporales</taxon>
        <taxon>Polyporaceae</taxon>
        <taxon>Trametes</taxon>
    </lineage>
</organism>
<dbReference type="Gene3D" id="3.30.460.40">
    <property type="match status" value="1"/>
</dbReference>
<gene>
    <name evidence="1" type="ORF">TRAPUB_12605</name>
</gene>
<accession>A0A1M2VTM9</accession>
<dbReference type="EMBL" id="MNAD01000721">
    <property type="protein sequence ID" value="OJT10872.1"/>
    <property type="molecule type" value="Genomic_DNA"/>
</dbReference>
<evidence type="ECO:0000313" key="2">
    <source>
        <dbReference type="Proteomes" id="UP000184267"/>
    </source>
</evidence>
<dbReference type="Proteomes" id="UP000184267">
    <property type="component" value="Unassembled WGS sequence"/>
</dbReference>
<protein>
    <submittedName>
        <fullName evidence="1">Uncharacterized protein</fullName>
    </submittedName>
</protein>
<comment type="caution">
    <text evidence="1">The sequence shown here is derived from an EMBL/GenBank/DDBJ whole genome shotgun (WGS) entry which is preliminary data.</text>
</comment>
<dbReference type="AlphaFoldDB" id="A0A1M2VTM9"/>
<proteinExistence type="predicted"/>
<keyword evidence="2" id="KW-1185">Reference proteome</keyword>
<dbReference type="SUPFAM" id="SSF81301">
    <property type="entry name" value="Nucleotidyltransferase"/>
    <property type="match status" value="1"/>
</dbReference>
<dbReference type="OrthoDB" id="3133286at2759"/>
<evidence type="ECO:0000313" key="1">
    <source>
        <dbReference type="EMBL" id="OJT10872.1"/>
    </source>
</evidence>
<sequence>MSRPPTEEEILGVSRTVVDIFDSVGLRCCLFGSAACYLFGVNRTPNDIDMVVFTSDCDQEALKDILVNADSDFFLIESRNPNADYRVLWCSLRPSRRGNPRKCKVDILIPGVLDLPTVPRRREKIIDDLPVMPLIPLLLLKLQGWDHHRDSPRADQRDKQYVDVDDIGELLEIAVRRGQNVWQDNLKWMPRSLIHDAQDRVYDFCRQHPNYEDDWETVGFSV</sequence>
<reference evidence="1 2" key="1">
    <citation type="submission" date="2016-10" db="EMBL/GenBank/DDBJ databases">
        <title>Genome sequence of the basidiomycete white-rot fungus Trametes pubescens.</title>
        <authorList>
            <person name="Makela M.R."/>
            <person name="Granchi Z."/>
            <person name="Peng M."/>
            <person name="De Vries R.P."/>
            <person name="Grigoriev I."/>
            <person name="Riley R."/>
            <person name="Hilden K."/>
        </authorList>
    </citation>
    <scope>NUCLEOTIDE SEQUENCE [LARGE SCALE GENOMIC DNA]</scope>
    <source>
        <strain evidence="1 2">FBCC735</strain>
    </source>
</reference>